<sequence length="70" mass="8137">MVTVQEVSDVEIAFGGNMKNLLPDYHSIPEEFRNDRTKWNKVFADWFYCGLKMLSGLQKKESIPKRLSVT</sequence>
<reference evidence="1 2" key="1">
    <citation type="submission" date="2014-12" db="EMBL/GenBank/DDBJ databases">
        <title>Draft genome sequence of Paenibacillus kamchatkensis strain B-2647.</title>
        <authorList>
            <person name="Karlyshev A.V."/>
            <person name="Kudryashova E.B."/>
        </authorList>
    </citation>
    <scope>NUCLEOTIDE SEQUENCE [LARGE SCALE GENOMIC DNA]</scope>
    <source>
        <strain evidence="1 2">VKM B-2647</strain>
    </source>
</reference>
<dbReference type="RefSeq" id="WP_041052168.1">
    <property type="nucleotide sequence ID" value="NZ_JXAK01000085.1"/>
</dbReference>
<accession>A0ABR5AAA5</accession>
<dbReference type="Proteomes" id="UP000031967">
    <property type="component" value="Unassembled WGS sequence"/>
</dbReference>
<evidence type="ECO:0000313" key="2">
    <source>
        <dbReference type="Proteomes" id="UP000031967"/>
    </source>
</evidence>
<comment type="caution">
    <text evidence="1">The sequence shown here is derived from an EMBL/GenBank/DDBJ whole genome shotgun (WGS) entry which is preliminary data.</text>
</comment>
<gene>
    <name evidence="1" type="ORF">SD70_29695</name>
</gene>
<keyword evidence="2" id="KW-1185">Reference proteome</keyword>
<proteinExistence type="predicted"/>
<dbReference type="EMBL" id="JXAK01000085">
    <property type="protein sequence ID" value="KIL37959.1"/>
    <property type="molecule type" value="Genomic_DNA"/>
</dbReference>
<evidence type="ECO:0000313" key="1">
    <source>
        <dbReference type="EMBL" id="KIL37959.1"/>
    </source>
</evidence>
<protein>
    <recommendedName>
        <fullName evidence="3">Transposase</fullName>
    </recommendedName>
</protein>
<organism evidence="1 2">
    <name type="scientific">Gordoniibacillus kamchatkensis</name>
    <dbReference type="NCBI Taxonomy" id="1590651"/>
    <lineage>
        <taxon>Bacteria</taxon>
        <taxon>Bacillati</taxon>
        <taxon>Bacillota</taxon>
        <taxon>Bacilli</taxon>
        <taxon>Bacillales</taxon>
        <taxon>Paenibacillaceae</taxon>
        <taxon>Gordoniibacillus</taxon>
    </lineage>
</organism>
<name>A0ABR5AAA5_9BACL</name>
<evidence type="ECO:0008006" key="3">
    <source>
        <dbReference type="Google" id="ProtNLM"/>
    </source>
</evidence>